<organism evidence="2 3">
    <name type="scientific">Glossina austeni</name>
    <name type="common">Savannah tsetse fly</name>
    <dbReference type="NCBI Taxonomy" id="7395"/>
    <lineage>
        <taxon>Eukaryota</taxon>
        <taxon>Metazoa</taxon>
        <taxon>Ecdysozoa</taxon>
        <taxon>Arthropoda</taxon>
        <taxon>Hexapoda</taxon>
        <taxon>Insecta</taxon>
        <taxon>Pterygota</taxon>
        <taxon>Neoptera</taxon>
        <taxon>Endopterygota</taxon>
        <taxon>Diptera</taxon>
        <taxon>Brachycera</taxon>
        <taxon>Muscomorpha</taxon>
        <taxon>Hippoboscoidea</taxon>
        <taxon>Glossinidae</taxon>
        <taxon>Glossina</taxon>
    </lineage>
</organism>
<protein>
    <submittedName>
        <fullName evidence="2">Uncharacterized protein</fullName>
    </submittedName>
</protein>
<sequence length="156" mass="17898">MTSSQRQSQPHIATAYGQPIMQLAPTLVPATSQRAPQTLTPAPNQRPRAERGHQTSKLLSDMPRSVQQAAVPLQGNMQEEFRRRPRRLDEVFFDGKRRYRPIYNHLQDWRVVKLSWLPSAMRGPRHARDTEPQCALLREIHPCRSPATTQPSPTFT</sequence>
<keyword evidence="3" id="KW-1185">Reference proteome</keyword>
<evidence type="ECO:0000313" key="3">
    <source>
        <dbReference type="Proteomes" id="UP000078200"/>
    </source>
</evidence>
<evidence type="ECO:0000256" key="1">
    <source>
        <dbReference type="SAM" id="MobiDB-lite"/>
    </source>
</evidence>
<dbReference type="EnsemblMetazoa" id="GAUT023813-RA">
    <property type="protein sequence ID" value="GAUT023813-PA"/>
    <property type="gene ID" value="GAUT023813"/>
</dbReference>
<accession>A0A1A9V2P4</accession>
<evidence type="ECO:0000313" key="2">
    <source>
        <dbReference type="EnsemblMetazoa" id="GAUT023813-PA"/>
    </source>
</evidence>
<proteinExistence type="predicted"/>
<reference evidence="2" key="1">
    <citation type="submission" date="2020-05" db="UniProtKB">
        <authorList>
            <consortium name="EnsemblMetazoa"/>
        </authorList>
    </citation>
    <scope>IDENTIFICATION</scope>
    <source>
        <strain evidence="2">TTRI</strain>
    </source>
</reference>
<name>A0A1A9V2P4_GLOAU</name>
<feature type="compositionally biased region" description="Polar residues" evidence="1">
    <location>
        <begin position="29"/>
        <end position="43"/>
    </location>
</feature>
<feature type="region of interest" description="Disordered" evidence="1">
    <location>
        <begin position="25"/>
        <end position="78"/>
    </location>
</feature>
<dbReference type="Proteomes" id="UP000078200">
    <property type="component" value="Unassembled WGS sequence"/>
</dbReference>
<dbReference type="VEuPathDB" id="VectorBase:GAUT023813"/>
<dbReference type="AlphaFoldDB" id="A0A1A9V2P4"/>
<dbReference type="STRING" id="7395.A0A1A9V2P4"/>